<proteinExistence type="predicted"/>
<reference evidence="1" key="1">
    <citation type="submission" date="2020-11" db="EMBL/GenBank/DDBJ databases">
        <authorList>
            <person name="Koelle M."/>
            <person name="Horta M.A.C."/>
            <person name="Nowrousian M."/>
            <person name="Ohm R.A."/>
            <person name="Benz P."/>
            <person name="Pilgard A."/>
        </authorList>
    </citation>
    <scope>NUCLEOTIDE SEQUENCE</scope>
    <source>
        <strain evidence="1">FPRL280</strain>
    </source>
</reference>
<sequence>MLYSRTCGAAAWAVLSQFSVFRHSSGFSLAIPRHRPWIFYTWSICHCAFMPPISSIHFSAGCRPPSRWQCHAIYLGATIMKWTTEYTYVRTTSMLYVTLSQSPLQYSSGTFTTIHLTPEPSPSRRTCRCPRARCSSSRARARRRSARRRGTFLHPTRAELLIPDLGADVTRRFVKDASGVWVPSGVVAYKAGGGPRHVVVLSTSPLSHAHSDRFKTHAQMIFSILSSSSRTRSLHIGLCGAVSSSSVRHAGMPFVSGQTFGCRSWLKALAEAVQLSR</sequence>
<protein>
    <submittedName>
        <fullName evidence="1">Uncharacterized protein</fullName>
    </submittedName>
</protein>
<organism evidence="1 2">
    <name type="scientific">Rhodonia placenta</name>
    <dbReference type="NCBI Taxonomy" id="104341"/>
    <lineage>
        <taxon>Eukaryota</taxon>
        <taxon>Fungi</taxon>
        <taxon>Dikarya</taxon>
        <taxon>Basidiomycota</taxon>
        <taxon>Agaricomycotina</taxon>
        <taxon>Agaricomycetes</taxon>
        <taxon>Polyporales</taxon>
        <taxon>Adustoporiaceae</taxon>
        <taxon>Rhodonia</taxon>
    </lineage>
</organism>
<accession>A0A8H7U4Y0</accession>
<dbReference type="EMBL" id="JADOXO010000017">
    <property type="protein sequence ID" value="KAF9819555.1"/>
    <property type="molecule type" value="Genomic_DNA"/>
</dbReference>
<dbReference type="InterPro" id="IPR019405">
    <property type="entry name" value="Lactonase_7-beta_prop"/>
</dbReference>
<gene>
    <name evidence="1" type="ORF">IEO21_02019</name>
</gene>
<dbReference type="InterPro" id="IPR015943">
    <property type="entry name" value="WD40/YVTN_repeat-like_dom_sf"/>
</dbReference>
<dbReference type="Gene3D" id="2.130.10.10">
    <property type="entry name" value="YVTN repeat-like/Quinoprotein amine dehydrogenase"/>
    <property type="match status" value="1"/>
</dbReference>
<comment type="caution">
    <text evidence="1">The sequence shown here is derived from an EMBL/GenBank/DDBJ whole genome shotgun (WGS) entry which is preliminary data.</text>
</comment>
<evidence type="ECO:0000313" key="1">
    <source>
        <dbReference type="EMBL" id="KAF9819555.1"/>
    </source>
</evidence>
<dbReference type="AlphaFoldDB" id="A0A8H7U4Y0"/>
<reference evidence="1" key="2">
    <citation type="journal article" name="Front. Microbiol.">
        <title>Degradative Capacity of Two Strains of Rhodonia placenta: From Phenotype to Genotype.</title>
        <authorList>
            <person name="Kolle M."/>
            <person name="Horta M.A.C."/>
            <person name="Nowrousian M."/>
            <person name="Ohm R.A."/>
            <person name="Benz J.P."/>
            <person name="Pilgard A."/>
        </authorList>
    </citation>
    <scope>NUCLEOTIDE SEQUENCE</scope>
    <source>
        <strain evidence="1">FPRL280</strain>
    </source>
</reference>
<evidence type="ECO:0000313" key="2">
    <source>
        <dbReference type="Proteomes" id="UP000639403"/>
    </source>
</evidence>
<dbReference type="Proteomes" id="UP000639403">
    <property type="component" value="Unassembled WGS sequence"/>
</dbReference>
<name>A0A8H7U4Y0_9APHY</name>
<dbReference type="Pfam" id="PF10282">
    <property type="entry name" value="Lactonase"/>
    <property type="match status" value="1"/>
</dbReference>